<name>A0ABV5V371_9MICO</name>
<sequence length="72" mass="7767">MSECWTWTYEQADGTPVSDLGIASVTFPTQADAEAWLSQEWGTLADAGVQAVTLKRDEEVVYGPMSLSPAAE</sequence>
<proteinExistence type="predicted"/>
<reference evidence="1 2" key="1">
    <citation type="submission" date="2024-09" db="EMBL/GenBank/DDBJ databases">
        <authorList>
            <person name="Sun Q."/>
            <person name="Mori K."/>
        </authorList>
    </citation>
    <scope>NUCLEOTIDE SEQUENCE [LARGE SCALE GENOMIC DNA]</scope>
    <source>
        <strain evidence="1 2">JCM 12763</strain>
    </source>
</reference>
<gene>
    <name evidence="1" type="ORF">ACFFN0_09300</name>
</gene>
<keyword evidence="2" id="KW-1185">Reference proteome</keyword>
<evidence type="ECO:0000313" key="2">
    <source>
        <dbReference type="Proteomes" id="UP001589613"/>
    </source>
</evidence>
<dbReference type="EMBL" id="JBHMAX010000017">
    <property type="protein sequence ID" value="MFB9732239.1"/>
    <property type="molecule type" value="Genomic_DNA"/>
</dbReference>
<protein>
    <submittedName>
        <fullName evidence="1">Uncharacterized protein</fullName>
    </submittedName>
</protein>
<dbReference type="Proteomes" id="UP001589613">
    <property type="component" value="Unassembled WGS sequence"/>
</dbReference>
<comment type="caution">
    <text evidence="1">The sequence shown here is derived from an EMBL/GenBank/DDBJ whole genome shotgun (WGS) entry which is preliminary data.</text>
</comment>
<organism evidence="1 2">
    <name type="scientific">Ornithinimicrobium kibberense</name>
    <dbReference type="NCBI Taxonomy" id="282060"/>
    <lineage>
        <taxon>Bacteria</taxon>
        <taxon>Bacillati</taxon>
        <taxon>Actinomycetota</taxon>
        <taxon>Actinomycetes</taxon>
        <taxon>Micrococcales</taxon>
        <taxon>Ornithinimicrobiaceae</taxon>
        <taxon>Ornithinimicrobium</taxon>
    </lineage>
</organism>
<accession>A0ABV5V371</accession>
<dbReference type="RefSeq" id="WP_141338317.1">
    <property type="nucleotide sequence ID" value="NZ_JBHMAX010000017.1"/>
</dbReference>
<evidence type="ECO:0000313" key="1">
    <source>
        <dbReference type="EMBL" id="MFB9732239.1"/>
    </source>
</evidence>